<dbReference type="EMBL" id="SGPL01000594">
    <property type="protein sequence ID" value="THH10057.1"/>
    <property type="molecule type" value="Genomic_DNA"/>
</dbReference>
<sequence>MSDEEINITIVPPSPTMSMSRPAVRPVCVCSSPDSTSTTVIKPGMYVVFANATEPNPSPRHIGLVTRSSLHVAGECSIQNITVNYASTVQPPVSVVAKHYLEIIPPIRDSSGRVPFWPSDDSFQWTTLGVLLTVTRVHGAETTYAIPDYELERVKDGMRDDCRELEEMSRNLGAEDIQQLQRLTFSTDHIPAEVWLDIREAPPDAMQRAFEFSA</sequence>
<gene>
    <name evidence="1" type="ORF">EW146_g8491</name>
</gene>
<accession>A0A4S4LEH5</accession>
<name>A0A4S4LEH5_9AGAM</name>
<proteinExistence type="predicted"/>
<dbReference type="OrthoDB" id="10647672at2759"/>
<keyword evidence="2" id="KW-1185">Reference proteome</keyword>
<evidence type="ECO:0000313" key="2">
    <source>
        <dbReference type="Proteomes" id="UP000310158"/>
    </source>
</evidence>
<dbReference type="AlphaFoldDB" id="A0A4S4LEH5"/>
<protein>
    <submittedName>
        <fullName evidence="1">Uncharacterized protein</fullName>
    </submittedName>
</protein>
<reference evidence="1 2" key="1">
    <citation type="submission" date="2019-02" db="EMBL/GenBank/DDBJ databases">
        <title>Genome sequencing of the rare red list fungi Bondarzewia mesenterica.</title>
        <authorList>
            <person name="Buettner E."/>
            <person name="Kellner H."/>
        </authorList>
    </citation>
    <scope>NUCLEOTIDE SEQUENCE [LARGE SCALE GENOMIC DNA]</scope>
    <source>
        <strain evidence="1 2">DSM 108281</strain>
    </source>
</reference>
<dbReference type="Proteomes" id="UP000310158">
    <property type="component" value="Unassembled WGS sequence"/>
</dbReference>
<evidence type="ECO:0000313" key="1">
    <source>
        <dbReference type="EMBL" id="THH10057.1"/>
    </source>
</evidence>
<comment type="caution">
    <text evidence="1">The sequence shown here is derived from an EMBL/GenBank/DDBJ whole genome shotgun (WGS) entry which is preliminary data.</text>
</comment>
<organism evidence="1 2">
    <name type="scientific">Bondarzewia mesenterica</name>
    <dbReference type="NCBI Taxonomy" id="1095465"/>
    <lineage>
        <taxon>Eukaryota</taxon>
        <taxon>Fungi</taxon>
        <taxon>Dikarya</taxon>
        <taxon>Basidiomycota</taxon>
        <taxon>Agaricomycotina</taxon>
        <taxon>Agaricomycetes</taxon>
        <taxon>Russulales</taxon>
        <taxon>Bondarzewiaceae</taxon>
        <taxon>Bondarzewia</taxon>
    </lineage>
</organism>